<dbReference type="GO" id="GO:2000253">
    <property type="term" value="P:positive regulation of feeding behavior"/>
    <property type="evidence" value="ECO:0007669"/>
    <property type="project" value="TreeGrafter"/>
</dbReference>
<sequence length="126" mass="14140">MAGRYLLCICFLFLMVLSVVDATEGTDTRRKHENDVAKQSSPVTAAWNQEKPKRIFARTRYLPPLGTHGPIPELLGEAHTPVRRCALLNESCLVNTPCCEPCASCHCRLFNTICHCWRLGACHKKT</sequence>
<reference evidence="10" key="2">
    <citation type="journal article" date="2017" name="Sci. Adv.">
        <title>A tail of two voltages: Proteomic comparison of the three electric organs of the electric eel.</title>
        <authorList>
            <person name="Traeger L.L."/>
            <person name="Sabat G."/>
            <person name="Barrett-Wilt G.A."/>
            <person name="Wells G.B."/>
            <person name="Sussman M.R."/>
        </authorList>
    </citation>
    <scope>NUCLEOTIDE SEQUENCE [LARGE SCALE GENOMIC DNA]</scope>
</reference>
<evidence type="ECO:0000313" key="9">
    <source>
        <dbReference type="Ensembl" id="ENSEEEP00000028745.2"/>
    </source>
</evidence>
<dbReference type="PROSITE" id="PS51150">
    <property type="entry name" value="AGOUTI_2"/>
    <property type="match status" value="1"/>
</dbReference>
<keyword evidence="2" id="KW-0964">Secreted</keyword>
<feature type="chain" id="PRO_5044229280" description="Agouti domain-containing protein" evidence="7">
    <location>
        <begin position="23"/>
        <end position="126"/>
    </location>
</feature>
<dbReference type="PANTHER" id="PTHR16551">
    <property type="entry name" value="AGOUTI RELATED"/>
    <property type="match status" value="1"/>
</dbReference>
<evidence type="ECO:0000313" key="10">
    <source>
        <dbReference type="Proteomes" id="UP000314983"/>
    </source>
</evidence>
<comment type="subcellular location">
    <subcellularLocation>
        <location evidence="1">Secreted</location>
    </subcellularLocation>
</comment>
<keyword evidence="10" id="KW-1185">Reference proteome</keyword>
<dbReference type="OMA" id="CEPCASC"/>
<evidence type="ECO:0000256" key="5">
    <source>
        <dbReference type="ARBA" id="ARBA00023157"/>
    </source>
</evidence>
<evidence type="ECO:0000256" key="4">
    <source>
        <dbReference type="ARBA" id="ARBA00022854"/>
    </source>
</evidence>
<reference evidence="9" key="4">
    <citation type="submission" date="2025-08" db="UniProtKB">
        <authorList>
            <consortium name="Ensembl"/>
        </authorList>
    </citation>
    <scope>IDENTIFICATION</scope>
</reference>
<evidence type="ECO:0000259" key="8">
    <source>
        <dbReference type="PROSITE" id="PS51150"/>
    </source>
</evidence>
<reference evidence="10" key="1">
    <citation type="journal article" date="2014" name="Science">
        <title>Nonhuman genetics. Genomic basis for the convergent evolution of electric organs.</title>
        <authorList>
            <person name="Gallant J.R."/>
            <person name="Traeger L.L."/>
            <person name="Volkening J.D."/>
            <person name="Moffett H."/>
            <person name="Chen P.H."/>
            <person name="Novina C.D."/>
            <person name="Phillips G.N.Jr."/>
            <person name="Anand R."/>
            <person name="Wells G.B."/>
            <person name="Pinch M."/>
            <person name="Guth R."/>
            <person name="Unguez G.A."/>
            <person name="Albert J.S."/>
            <person name="Zakon H.H."/>
            <person name="Samanta M.P."/>
            <person name="Sussman M.R."/>
        </authorList>
    </citation>
    <scope>NUCLEOTIDE SEQUENCE [LARGE SCALE GENOMIC DNA]</scope>
</reference>
<dbReference type="GO" id="GO:0033555">
    <property type="term" value="P:multicellular organismal response to stress"/>
    <property type="evidence" value="ECO:0007669"/>
    <property type="project" value="Ensembl"/>
</dbReference>
<proteinExistence type="predicted"/>
<dbReference type="Proteomes" id="UP000314983">
    <property type="component" value="Chromosome 18"/>
</dbReference>
<dbReference type="PANTHER" id="PTHR16551:SF5">
    <property type="entry name" value="AGOUTI-RELATED PEPTIDE 2"/>
    <property type="match status" value="1"/>
</dbReference>
<comment type="caution">
    <text evidence="6">Lacks conserved residue(s) required for the propagation of feature annotation.</text>
</comment>
<dbReference type="InterPro" id="IPR027300">
    <property type="entry name" value="Agouti_dom"/>
</dbReference>
<dbReference type="GO" id="GO:0005615">
    <property type="term" value="C:extracellular space"/>
    <property type="evidence" value="ECO:0007669"/>
    <property type="project" value="TreeGrafter"/>
</dbReference>
<dbReference type="Gene3D" id="4.10.760.10">
    <property type="entry name" value="Agouti domain"/>
    <property type="match status" value="1"/>
</dbReference>
<evidence type="ECO:0000256" key="6">
    <source>
        <dbReference type="PROSITE-ProRule" id="PRU00494"/>
    </source>
</evidence>
<keyword evidence="5 6" id="KW-1015">Disulfide bond</keyword>
<dbReference type="AlphaFoldDB" id="A0A4W4FY15"/>
<dbReference type="GO" id="GO:0051463">
    <property type="term" value="P:negative regulation of cortisol secretion"/>
    <property type="evidence" value="ECO:0007669"/>
    <property type="project" value="Ensembl"/>
</dbReference>
<dbReference type="GO" id="GO:0007218">
    <property type="term" value="P:neuropeptide signaling pathway"/>
    <property type="evidence" value="ECO:0007669"/>
    <property type="project" value="TreeGrafter"/>
</dbReference>
<organism evidence="9 10">
    <name type="scientific">Electrophorus electricus</name>
    <name type="common">Electric eel</name>
    <name type="synonym">Gymnotus electricus</name>
    <dbReference type="NCBI Taxonomy" id="8005"/>
    <lineage>
        <taxon>Eukaryota</taxon>
        <taxon>Metazoa</taxon>
        <taxon>Chordata</taxon>
        <taxon>Craniata</taxon>
        <taxon>Vertebrata</taxon>
        <taxon>Euteleostomi</taxon>
        <taxon>Actinopterygii</taxon>
        <taxon>Neopterygii</taxon>
        <taxon>Teleostei</taxon>
        <taxon>Ostariophysi</taxon>
        <taxon>Gymnotiformes</taxon>
        <taxon>Gymnotoidei</taxon>
        <taxon>Gymnotidae</taxon>
        <taxon>Electrophorus</taxon>
    </lineage>
</organism>
<feature type="disulfide bond" evidence="6">
    <location>
        <begin position="98"/>
        <end position="116"/>
    </location>
</feature>
<dbReference type="GeneTree" id="ENSGT00730000112562"/>
<protein>
    <recommendedName>
        <fullName evidence="8">Agouti domain-containing protein</fullName>
    </recommendedName>
</protein>
<dbReference type="SMART" id="SM00792">
    <property type="entry name" value="Agouti"/>
    <property type="match status" value="1"/>
</dbReference>
<feature type="domain" description="Agouti" evidence="8">
    <location>
        <begin position="85"/>
        <end position="123"/>
    </location>
</feature>
<reference evidence="9" key="5">
    <citation type="submission" date="2025-09" db="UniProtKB">
        <authorList>
            <consortium name="Ensembl"/>
        </authorList>
    </citation>
    <scope>IDENTIFICATION</scope>
</reference>
<dbReference type="GO" id="GO:0009755">
    <property type="term" value="P:hormone-mediated signaling pathway"/>
    <property type="evidence" value="ECO:0007669"/>
    <property type="project" value="InterPro"/>
</dbReference>
<keyword evidence="4" id="KW-0960">Knottin</keyword>
<feature type="disulfide bond" evidence="6">
    <location>
        <begin position="107"/>
        <end position="114"/>
    </location>
</feature>
<dbReference type="InterPro" id="IPR036836">
    <property type="entry name" value="Agouti_dom_sf"/>
</dbReference>
<dbReference type="GO" id="GO:0008343">
    <property type="term" value="P:adult feeding behavior"/>
    <property type="evidence" value="ECO:0007669"/>
    <property type="project" value="TreeGrafter"/>
</dbReference>
<evidence type="ECO:0000256" key="1">
    <source>
        <dbReference type="ARBA" id="ARBA00004613"/>
    </source>
</evidence>
<dbReference type="InterPro" id="IPR007733">
    <property type="entry name" value="Agouti"/>
</dbReference>
<dbReference type="GO" id="GO:0005184">
    <property type="term" value="F:neuropeptide hormone activity"/>
    <property type="evidence" value="ECO:0007669"/>
    <property type="project" value="TreeGrafter"/>
</dbReference>
<dbReference type="Ensembl" id="ENSEEET00000029083.2">
    <property type="protein sequence ID" value="ENSEEEP00000028745.2"/>
    <property type="gene ID" value="ENSEEEG00000013814.2"/>
</dbReference>
<name>A0A4W4FY15_ELEEL</name>
<dbReference type="Pfam" id="PF05039">
    <property type="entry name" value="Agouti"/>
    <property type="match status" value="1"/>
</dbReference>
<evidence type="ECO:0000256" key="7">
    <source>
        <dbReference type="SAM" id="SignalP"/>
    </source>
</evidence>
<keyword evidence="3 7" id="KW-0732">Signal</keyword>
<gene>
    <name evidence="9" type="primary">asip2b</name>
</gene>
<dbReference type="GO" id="GO:0070996">
    <property type="term" value="F:type 1 melanocortin receptor binding"/>
    <property type="evidence" value="ECO:0007669"/>
    <property type="project" value="Ensembl"/>
</dbReference>
<evidence type="ECO:0000256" key="3">
    <source>
        <dbReference type="ARBA" id="ARBA00022729"/>
    </source>
</evidence>
<feature type="signal peptide" evidence="7">
    <location>
        <begin position="1"/>
        <end position="22"/>
    </location>
</feature>
<reference evidence="9" key="3">
    <citation type="submission" date="2020-05" db="EMBL/GenBank/DDBJ databases">
        <title>Electrophorus electricus (electric eel) genome, fEleEle1, primary haplotype.</title>
        <authorList>
            <person name="Myers G."/>
            <person name="Meyer A."/>
            <person name="Fedrigo O."/>
            <person name="Formenti G."/>
            <person name="Rhie A."/>
            <person name="Tracey A."/>
            <person name="Sims Y."/>
            <person name="Jarvis E.D."/>
        </authorList>
    </citation>
    <scope>NUCLEOTIDE SEQUENCE [LARGE SCALE GENOMIC DNA]</scope>
</reference>
<dbReference type="GO" id="GO:0043473">
    <property type="term" value="P:pigmentation"/>
    <property type="evidence" value="ECO:0007669"/>
    <property type="project" value="Ensembl"/>
</dbReference>
<dbReference type="SUPFAM" id="SSF57055">
    <property type="entry name" value="Agouti-related protein"/>
    <property type="match status" value="1"/>
</dbReference>
<accession>A0A4W4FY15</accession>
<evidence type="ECO:0000256" key="2">
    <source>
        <dbReference type="ARBA" id="ARBA00022525"/>
    </source>
</evidence>